<dbReference type="EMBL" id="JYDO01000047">
    <property type="protein sequence ID" value="KRZ74611.1"/>
    <property type="molecule type" value="Genomic_DNA"/>
</dbReference>
<dbReference type="AlphaFoldDB" id="A0A0V1MSQ3"/>
<dbReference type="InterPro" id="IPR011598">
    <property type="entry name" value="bHLH_dom"/>
</dbReference>
<dbReference type="CDD" id="cd11430">
    <property type="entry name" value="bHLH_TS_ATOH1_like"/>
    <property type="match status" value="1"/>
</dbReference>
<name>A0A0V1MSQ3_9BILA</name>
<dbReference type="Gene3D" id="4.10.280.10">
    <property type="entry name" value="Helix-loop-helix DNA-binding domain"/>
    <property type="match status" value="1"/>
</dbReference>
<evidence type="ECO:0000256" key="2">
    <source>
        <dbReference type="SAM" id="MobiDB-lite"/>
    </source>
</evidence>
<dbReference type="PROSITE" id="PS50888">
    <property type="entry name" value="BHLH"/>
    <property type="match status" value="1"/>
</dbReference>
<keyword evidence="3" id="KW-1133">Transmembrane helix</keyword>
<dbReference type="STRING" id="268474.A0A0V1MSQ3"/>
<sequence>MKMERMRREKVGHIRICGARGRLRRQTELSNCHAWIVIMPVCQGTLIGQNWLYSLEKYQCGCSHSLMLFLLLCISVALWCLLEMDTTNSYSQMVNCGQEPFSNRQQFTYRTASNRWMPYAVPTDRLHGYVDDTANLSYQTLYGYESPGDYNNRDFVNSASVYNQQQQQSVIFQQNEAYSTKSTACTSWLNNNTTAVENANSQNNASSSSRSNSRSSSNNNSNSNSNKRALSHMHTMAGQPEMRRRRLAANERERRRMNSLNGAFDNLRNVLPSIESGKNLSKIETLLMAQEYIRVLQELIGSNKRYQSCGTVSGTNICPLHSTKQITASVDLDCVGEYKLKKRRCVLFVDCLGRLHVLRIGYNDIGATLFATVSLRSPVNCRSFNWLVAGRTKLFCNCSVAIFSAMNAMNDSSSAYILLKPCKGRIALRKGRFEQVEVEPGCIFELNNSEHFAVVGSQKMNLTLKSLDVRGLLVECPSYYVDVIAKRHACLLLACSDFQERLKLYSDSEQLEKLLRAKAGERVKVAMNDGTYMAAIVHSVKPIKLDSPAVYFEVEPEGSLNGTAFPCNRFFVSFDRVSVPERLMHIPPAVLQMTQPEQPHRENDSVRSADLQLEFAEVSPTKGFGNLDSGHVAQYTPCLCSNDLEVLVGKPKGIQGHSNSCYMDAALFSMFSCCNAFDSYLLHCRKDVDFKRKHVVDVLRCDIVYPLRKYQYVRADRVMEFRRLITEIAPDMKGFMEEEKDVEEFLNLLFGRICQVEPDIKLSSNESSYLFQLICSDQQPSSQSCKTVVSVQQLLEQSFFDLNILLKRIPTRFILQIPRYGKERLYRGVLPSLQLDISSILLCHPHVCWKCSSLADLQCLECYLTETHWLKETFFCFTCFREFHSALKSEQDHAVVTLPSINVRSPPSSVILQLAAVLCIESSHYVSFVRVGDRPESDWIFFDSMADREGEEAGHNVPEVRLCPDFSRWLSAENVDQLHRSTIDSNVSAQFERLITDCYLCFYYWPDGLLYS</sequence>
<dbReference type="Proteomes" id="UP000054843">
    <property type="component" value="Unassembled WGS sequence"/>
</dbReference>
<evidence type="ECO:0000259" key="4">
    <source>
        <dbReference type="PROSITE" id="PS50235"/>
    </source>
</evidence>
<evidence type="ECO:0000256" key="1">
    <source>
        <dbReference type="ARBA" id="ARBA00022490"/>
    </source>
</evidence>
<dbReference type="OrthoDB" id="6287070at2759"/>
<feature type="domain" description="USP" evidence="4">
    <location>
        <begin position="652"/>
        <end position="1006"/>
    </location>
</feature>
<accession>A0A0V1MSQ3</accession>
<dbReference type="PROSITE" id="PS50235">
    <property type="entry name" value="USP_3"/>
    <property type="match status" value="1"/>
</dbReference>
<keyword evidence="7" id="KW-1185">Reference proteome</keyword>
<dbReference type="GO" id="GO:0016787">
    <property type="term" value="F:hydrolase activity"/>
    <property type="evidence" value="ECO:0007669"/>
    <property type="project" value="UniProtKB-KW"/>
</dbReference>
<keyword evidence="6" id="KW-0378">Hydrolase</keyword>
<proteinExistence type="predicted"/>
<evidence type="ECO:0000313" key="6">
    <source>
        <dbReference type="EMBL" id="KRZ74611.1"/>
    </source>
</evidence>
<keyword evidence="3" id="KW-0472">Membrane</keyword>
<keyword evidence="1" id="KW-0963">Cytoplasm</keyword>
<dbReference type="Gene3D" id="3.90.70.10">
    <property type="entry name" value="Cysteine proteinases"/>
    <property type="match status" value="1"/>
</dbReference>
<dbReference type="InterPro" id="IPR036638">
    <property type="entry name" value="HLH_DNA-bd_sf"/>
</dbReference>
<protein>
    <submittedName>
        <fullName evidence="6">Ubiquitin carboxyl-terminal hydrolase CYLD</fullName>
    </submittedName>
</protein>
<dbReference type="InterPro" id="IPR038765">
    <property type="entry name" value="Papain-like_cys_pep_sf"/>
</dbReference>
<dbReference type="SUPFAM" id="SSF54001">
    <property type="entry name" value="Cysteine proteinases"/>
    <property type="match status" value="1"/>
</dbReference>
<feature type="compositionally biased region" description="Low complexity" evidence="2">
    <location>
        <begin position="199"/>
        <end position="226"/>
    </location>
</feature>
<dbReference type="InterPro" id="IPR028889">
    <property type="entry name" value="USP"/>
</dbReference>
<dbReference type="Pfam" id="PF00010">
    <property type="entry name" value="HLH"/>
    <property type="match status" value="1"/>
</dbReference>
<evidence type="ECO:0000256" key="3">
    <source>
        <dbReference type="SAM" id="Phobius"/>
    </source>
</evidence>
<dbReference type="GO" id="GO:0046983">
    <property type="term" value="F:protein dimerization activity"/>
    <property type="evidence" value="ECO:0007669"/>
    <property type="project" value="InterPro"/>
</dbReference>
<comment type="caution">
    <text evidence="6">The sequence shown here is derived from an EMBL/GenBank/DDBJ whole genome shotgun (WGS) entry which is preliminary data.</text>
</comment>
<dbReference type="PANTHER" id="PTHR11830">
    <property type="entry name" value="40S RIBOSOMAL PROTEIN S3A"/>
    <property type="match status" value="1"/>
</dbReference>
<organism evidence="6 7">
    <name type="scientific">Trichinella papuae</name>
    <dbReference type="NCBI Taxonomy" id="268474"/>
    <lineage>
        <taxon>Eukaryota</taxon>
        <taxon>Metazoa</taxon>
        <taxon>Ecdysozoa</taxon>
        <taxon>Nematoda</taxon>
        <taxon>Enoplea</taxon>
        <taxon>Dorylaimia</taxon>
        <taxon>Trichinellida</taxon>
        <taxon>Trichinellidae</taxon>
        <taxon>Trichinella</taxon>
    </lineage>
</organism>
<feature type="transmembrane region" description="Helical" evidence="3">
    <location>
        <begin position="64"/>
        <end position="82"/>
    </location>
</feature>
<dbReference type="SMART" id="SM00353">
    <property type="entry name" value="HLH"/>
    <property type="match status" value="1"/>
</dbReference>
<evidence type="ECO:0000259" key="5">
    <source>
        <dbReference type="PROSITE" id="PS50888"/>
    </source>
</evidence>
<feature type="region of interest" description="Disordered" evidence="2">
    <location>
        <begin position="199"/>
        <end position="227"/>
    </location>
</feature>
<reference evidence="6 7" key="1">
    <citation type="submission" date="2015-01" db="EMBL/GenBank/DDBJ databases">
        <title>Evolution of Trichinella species and genotypes.</title>
        <authorList>
            <person name="Korhonen P.K."/>
            <person name="Edoardo P."/>
            <person name="Giuseppe L.R."/>
            <person name="Gasser R.B."/>
        </authorList>
    </citation>
    <scope>NUCLEOTIDE SEQUENCE [LARGE SCALE GENOMIC DNA]</scope>
    <source>
        <strain evidence="6">ISS1980</strain>
    </source>
</reference>
<feature type="domain" description="BHLH" evidence="5">
    <location>
        <begin position="244"/>
        <end position="296"/>
    </location>
</feature>
<evidence type="ECO:0000313" key="7">
    <source>
        <dbReference type="Proteomes" id="UP000054843"/>
    </source>
</evidence>
<keyword evidence="3" id="KW-0812">Transmembrane</keyword>
<gene>
    <name evidence="6" type="primary">lin-32</name>
    <name evidence="6" type="ORF">T10_4821</name>
</gene>
<dbReference type="SUPFAM" id="SSF47459">
    <property type="entry name" value="HLH, helix-loop-helix DNA-binding domain"/>
    <property type="match status" value="1"/>
</dbReference>